<evidence type="ECO:0000256" key="4">
    <source>
        <dbReference type="SAM" id="MobiDB-lite"/>
    </source>
</evidence>
<feature type="compositionally biased region" description="Basic residues" evidence="4">
    <location>
        <begin position="17"/>
        <end position="26"/>
    </location>
</feature>
<evidence type="ECO:0000256" key="1">
    <source>
        <dbReference type="ARBA" id="ARBA00022860"/>
    </source>
</evidence>
<keyword evidence="1" id="KW-0112">Calmodulin-binding</keyword>
<feature type="domain" description="DUF4005" evidence="5">
    <location>
        <begin position="359"/>
        <end position="396"/>
    </location>
</feature>
<proteinExistence type="inferred from homology"/>
<dbReference type="InterPro" id="IPR000048">
    <property type="entry name" value="IQ_motif_EF-hand-BS"/>
</dbReference>
<evidence type="ECO:0000259" key="5">
    <source>
        <dbReference type="Pfam" id="PF13178"/>
    </source>
</evidence>
<dbReference type="PROSITE" id="PS50096">
    <property type="entry name" value="IQ"/>
    <property type="match status" value="2"/>
</dbReference>
<feature type="region of interest" description="Disordered" evidence="4">
    <location>
        <begin position="314"/>
        <end position="336"/>
    </location>
</feature>
<feature type="compositionally biased region" description="Basic and acidic residues" evidence="4">
    <location>
        <begin position="348"/>
        <end position="360"/>
    </location>
</feature>
<dbReference type="GO" id="GO:0005516">
    <property type="term" value="F:calmodulin binding"/>
    <property type="evidence" value="ECO:0007669"/>
    <property type="project" value="UniProtKB-KW"/>
</dbReference>
<organism evidence="6">
    <name type="scientific">Opuntia streptacantha</name>
    <name type="common">Prickly pear cactus</name>
    <name type="synonym">Opuntia cardona</name>
    <dbReference type="NCBI Taxonomy" id="393608"/>
    <lineage>
        <taxon>Eukaryota</taxon>
        <taxon>Viridiplantae</taxon>
        <taxon>Streptophyta</taxon>
        <taxon>Embryophyta</taxon>
        <taxon>Tracheophyta</taxon>
        <taxon>Spermatophyta</taxon>
        <taxon>Magnoliopsida</taxon>
        <taxon>eudicotyledons</taxon>
        <taxon>Gunneridae</taxon>
        <taxon>Pentapetalae</taxon>
        <taxon>Caryophyllales</taxon>
        <taxon>Cactineae</taxon>
        <taxon>Cactaceae</taxon>
        <taxon>Opuntioideae</taxon>
        <taxon>Opuntia</taxon>
    </lineage>
</organism>
<dbReference type="PANTHER" id="PTHR32295">
    <property type="entry name" value="IQ-DOMAIN 5-RELATED"/>
    <property type="match status" value="1"/>
</dbReference>
<dbReference type="InterPro" id="IPR025064">
    <property type="entry name" value="DUF4005"/>
</dbReference>
<feature type="region of interest" description="Disordered" evidence="4">
    <location>
        <begin position="17"/>
        <end position="72"/>
    </location>
</feature>
<dbReference type="SMART" id="SM00015">
    <property type="entry name" value="IQ"/>
    <property type="match status" value="2"/>
</dbReference>
<comment type="subunit">
    <text evidence="3">Binds to multiple calmodulin (CaM) in the presence of Ca(2+) and CaM-like proteins.</text>
</comment>
<protein>
    <recommendedName>
        <fullName evidence="5">DUF4005 domain-containing protein</fullName>
    </recommendedName>
</protein>
<evidence type="ECO:0000256" key="2">
    <source>
        <dbReference type="ARBA" id="ARBA00024341"/>
    </source>
</evidence>
<dbReference type="Pfam" id="PF13178">
    <property type="entry name" value="DUF4005"/>
    <property type="match status" value="1"/>
</dbReference>
<evidence type="ECO:0000256" key="3">
    <source>
        <dbReference type="ARBA" id="ARBA00024378"/>
    </source>
</evidence>
<dbReference type="EMBL" id="GISG01244925">
    <property type="protein sequence ID" value="MBA4669776.1"/>
    <property type="molecule type" value="Transcribed_RNA"/>
</dbReference>
<dbReference type="CDD" id="cd23767">
    <property type="entry name" value="IQCD"/>
    <property type="match status" value="1"/>
</dbReference>
<evidence type="ECO:0000313" key="6">
    <source>
        <dbReference type="EMBL" id="MBA4669776.1"/>
    </source>
</evidence>
<feature type="region of interest" description="Disordered" evidence="4">
    <location>
        <begin position="348"/>
        <end position="476"/>
    </location>
</feature>
<comment type="similarity">
    <text evidence="2">Belongs to the IQD family.</text>
</comment>
<sequence>MGKKGSSWFSTVKKKVFKSSNKHSSQKKKEDSQKLNNDALEVVSVEHFPAESSPDFTNDDEDSGTMSPVRDDDHSHAIDVVAATAAAAEAAVAAAQAAAKVVRLAGYGRQSREEKAATMIQSYYRGYLARRALRALKGLVRLQALVRGHNVRKQAQMTMRCMQALVRVQARVRARRLQLASEKLMQNHSRPMNHDDGDEFYDGERAGKFGTLQEQLIRGMRSPVESGAGWDGRHQSYEQVRERSQKKHDAAMRRERALAYAYNFQQHHQEQKHDELLQSKPEAMFTAYANGMENNPQWGWNWLDRWMASQRLQTTTNSAPNGSSYRTATSTGDASERTVEMDMIEPPHLDNNFIHRDKPNSRNSSFDGSIPSYMAPTQSARAKVRAQGQPKQRASSLSPSPWNNPSSSIKKSPLGPTGGDSSSSGGTTPYQYVRSPSPKSNGTKAQTRKSMGCSPDSTTSTNRIFDHGWQGGLYPI</sequence>
<dbReference type="PANTHER" id="PTHR32295:SF33">
    <property type="entry name" value="PROTEIN IQ-DOMAIN 21"/>
    <property type="match status" value="1"/>
</dbReference>
<feature type="compositionally biased region" description="Low complexity" evidence="4">
    <location>
        <begin position="395"/>
        <end position="429"/>
    </location>
</feature>
<reference evidence="6" key="2">
    <citation type="submission" date="2020-07" db="EMBL/GenBank/DDBJ databases">
        <authorList>
            <person name="Vera ALvarez R."/>
            <person name="Arias-Moreno D.M."/>
            <person name="Jimenez-Jacinto V."/>
            <person name="Jimenez-Bremont J.F."/>
            <person name="Swaminathan K."/>
            <person name="Moose S.P."/>
            <person name="Guerrero-Gonzalez M.L."/>
            <person name="Marino-Ramirez L."/>
            <person name="Landsman D."/>
            <person name="Rodriguez-Kessler M."/>
            <person name="Delgado-Sanchez P."/>
        </authorList>
    </citation>
    <scope>NUCLEOTIDE SEQUENCE</scope>
    <source>
        <tissue evidence="6">Cladode</tissue>
    </source>
</reference>
<dbReference type="Gene3D" id="1.20.5.190">
    <property type="match status" value="1"/>
</dbReference>
<dbReference type="AlphaFoldDB" id="A0A7C9AKT2"/>
<feature type="compositionally biased region" description="Polar residues" evidence="4">
    <location>
        <begin position="314"/>
        <end position="333"/>
    </location>
</feature>
<reference evidence="6" key="1">
    <citation type="journal article" date="2013" name="J. Plant Res.">
        <title>Effect of fungi and light on seed germination of three Opuntia species from semiarid lands of central Mexico.</title>
        <authorList>
            <person name="Delgado-Sanchez P."/>
            <person name="Jimenez-Bremont J.F."/>
            <person name="Guerrero-Gonzalez Mde L."/>
            <person name="Flores J."/>
        </authorList>
    </citation>
    <scope>NUCLEOTIDE SEQUENCE</scope>
    <source>
        <tissue evidence="6">Cladode</tissue>
    </source>
</reference>
<dbReference type="Pfam" id="PF00612">
    <property type="entry name" value="IQ"/>
    <property type="match status" value="2"/>
</dbReference>
<feature type="compositionally biased region" description="Polar residues" evidence="4">
    <location>
        <begin position="437"/>
        <end position="463"/>
    </location>
</feature>
<accession>A0A7C9AKT2</accession>
<name>A0A7C9AKT2_OPUST</name>